<name>A0A2S3VU38_9PSED</name>
<proteinExistence type="predicted"/>
<reference evidence="4" key="1">
    <citation type="submission" date="2017-02" db="EMBL/GenBank/DDBJ databases">
        <authorList>
            <person name="Furmanczyk E.M."/>
        </authorList>
    </citation>
    <scope>NUCLEOTIDE SEQUENCE [LARGE SCALE GENOMIC DNA]</scope>
    <source>
        <strain evidence="4">AP3_22</strain>
    </source>
</reference>
<evidence type="ECO:0000313" key="3">
    <source>
        <dbReference type="EMBL" id="POF43431.1"/>
    </source>
</evidence>
<feature type="region of interest" description="Disordered" evidence="1">
    <location>
        <begin position="443"/>
        <end position="471"/>
    </location>
</feature>
<dbReference type="OrthoDB" id="6174294at2"/>
<dbReference type="AlphaFoldDB" id="A0A2S3VU38"/>
<keyword evidence="2" id="KW-0472">Membrane</keyword>
<organism evidence="3 4">
    <name type="scientific">Pseudomonas laurylsulfativorans</name>
    <dbReference type="NCBI Taxonomy" id="1943631"/>
    <lineage>
        <taxon>Bacteria</taxon>
        <taxon>Pseudomonadati</taxon>
        <taxon>Pseudomonadota</taxon>
        <taxon>Gammaproteobacteria</taxon>
        <taxon>Pseudomonadales</taxon>
        <taxon>Pseudomonadaceae</taxon>
        <taxon>Pseudomonas</taxon>
    </lineage>
</organism>
<dbReference type="RefSeq" id="WP_103393079.1">
    <property type="nucleotide sequence ID" value="NZ_MUJK01000001.1"/>
</dbReference>
<sequence length="934" mass="100419">MAEFFIVCILGAGMDRNIAYQFTAGTQGFDRAVESIERNMRDARGTFNRELRAINTDMVGSQTQISRLGSAANDAFGFVGAKIKDDMLALGASMAAVFSAVAIKDFVSDSKAALLEQQSAYRGLEAVANHSGVGIGRAMEEAQKLSADGLISVSDAAKSLQNLLSRGYNIDQAVAVISRLKDAAAFNRQANLSMSEAVVGATEGLKNENSALVDNAGVTKNVAKMWEEYAKTIGTTRDKLTDAQKRFGEINGILQETEAQVGNADKASKGLTGSQAELDTKSNELKVTLGTILEPAFISLNKTLAETASWFTGVLKGLTGAGVTVDEVAGNVKRLEAMLDNLGNKGARGGGGKAQLEGSLQEERLLLEAMQLTSNKIDQVDAGMKTRLARIEEQRRKVAEMAATGDTRLSTQQQAQQRPTAYGLEVMRLTKLETAYSAAIEHRKELEKGSTPPPPAKPDTPTAGGASKSRVSQWAEVLDAQKVAHTQQQAEQGTFQQFSLQKEVDYWQAVLQRTDLSAAERLSVQRNYLGALTNLRKQDEGSAFADLQAQAQMYRNNMDARLQIAQQVLDRSRQLYGQDSEEYRQAASEVVAIEREKQQQITNMKQQQLAADQQARLADISHAEQMAQLDLQANLITQGQLLQSQAEFEQQRYAIEAAALEQRKKLLEQDPDRNPVALQQVQQQILALEQTHRNSMAVIGRQQTMESQSNWTGMVGSVRSSWTGGLNGILTGTMSTQGLLNGIFGSIGSAFIENMVTAPVMAWMFGETAKTGATVAGVGVRTAAESGGAAMSVAIWGAATMKNIIASAWQAMAGAFAAMSAIPIIGPVLGVAAAAAAGAFVFGMVKNVASAEGGYDIPAGTNPMTQLHEQEMVLPKQYANVIRQAANGDGQLGGGGTYHYNDYSGRMTPADIRRNARVFAEEMQKMRRNGAIKA</sequence>
<gene>
    <name evidence="3" type="ORF">B0D71_01040</name>
</gene>
<comment type="caution">
    <text evidence="3">The sequence shown here is derived from an EMBL/GenBank/DDBJ whole genome shotgun (WGS) entry which is preliminary data.</text>
</comment>
<keyword evidence="4" id="KW-1185">Reference proteome</keyword>
<protein>
    <recommendedName>
        <fullName evidence="5">Phage tail tape measure protein</fullName>
    </recommendedName>
</protein>
<dbReference type="EMBL" id="MUJK01000001">
    <property type="protein sequence ID" value="POF43431.1"/>
    <property type="molecule type" value="Genomic_DNA"/>
</dbReference>
<keyword evidence="2" id="KW-0812">Transmembrane</keyword>
<feature type="transmembrane region" description="Helical" evidence="2">
    <location>
        <begin position="824"/>
        <end position="845"/>
    </location>
</feature>
<keyword evidence="2" id="KW-1133">Transmembrane helix</keyword>
<evidence type="ECO:0000256" key="2">
    <source>
        <dbReference type="SAM" id="Phobius"/>
    </source>
</evidence>
<dbReference type="Proteomes" id="UP000237440">
    <property type="component" value="Unassembled WGS sequence"/>
</dbReference>
<evidence type="ECO:0008006" key="5">
    <source>
        <dbReference type="Google" id="ProtNLM"/>
    </source>
</evidence>
<evidence type="ECO:0000256" key="1">
    <source>
        <dbReference type="SAM" id="MobiDB-lite"/>
    </source>
</evidence>
<accession>A0A2S3VU38</accession>
<evidence type="ECO:0000313" key="4">
    <source>
        <dbReference type="Proteomes" id="UP000237440"/>
    </source>
</evidence>